<gene>
    <name evidence="1" type="ORF">FYJ29_12565</name>
</gene>
<sequence length="165" mass="17663">MAQAGADSSTTASTGNVLTVAIPQSLNIKDNIFLVNKSPYLILQAMVALPQPDGTFEPLGTTTLLAAGERAQIASYARNGLKRLRGKTIAVKVKGAKVIAGQKRSGVVTPMDDVGAATTETSPDLINNIDPNDITYDYDVRLYEAHHDLYIEVYYKGKGGSVMDF</sequence>
<proteinExistence type="predicted"/>
<reference evidence="1 2" key="1">
    <citation type="submission" date="2019-08" db="EMBL/GenBank/DDBJ databases">
        <title>In-depth cultivation of the pig gut microbiome towards novel bacterial diversity and tailored functional studies.</title>
        <authorList>
            <person name="Wylensek D."/>
            <person name="Hitch T.C.A."/>
            <person name="Clavel T."/>
        </authorList>
    </citation>
    <scope>NUCLEOTIDE SEQUENCE [LARGE SCALE GENOMIC DNA]</scope>
    <source>
        <strain evidence="1 2">Oil-RF-744-WCA-WT-10</strain>
    </source>
</reference>
<name>A0A6L5XGE2_9BACT</name>
<protein>
    <submittedName>
        <fullName evidence="1">Uncharacterized protein</fullName>
    </submittedName>
</protein>
<evidence type="ECO:0000313" key="1">
    <source>
        <dbReference type="EMBL" id="MSS18579.1"/>
    </source>
</evidence>
<dbReference type="EMBL" id="VULT01000025">
    <property type="protein sequence ID" value="MSS18579.1"/>
    <property type="molecule type" value="Genomic_DNA"/>
</dbReference>
<dbReference type="RefSeq" id="WP_154328179.1">
    <property type="nucleotide sequence ID" value="NZ_CP045696.1"/>
</dbReference>
<organism evidence="1 2">
    <name type="scientific">Sodaliphilus pleomorphus</name>
    <dbReference type="NCBI Taxonomy" id="2606626"/>
    <lineage>
        <taxon>Bacteria</taxon>
        <taxon>Pseudomonadati</taxon>
        <taxon>Bacteroidota</taxon>
        <taxon>Bacteroidia</taxon>
        <taxon>Bacteroidales</taxon>
        <taxon>Muribaculaceae</taxon>
        <taxon>Sodaliphilus</taxon>
    </lineage>
</organism>
<accession>A0A6L5XGE2</accession>
<dbReference type="Proteomes" id="UP000483362">
    <property type="component" value="Unassembled WGS sequence"/>
</dbReference>
<keyword evidence="2" id="KW-1185">Reference proteome</keyword>
<dbReference type="AlphaFoldDB" id="A0A6L5XGE2"/>
<comment type="caution">
    <text evidence="1">The sequence shown here is derived from an EMBL/GenBank/DDBJ whole genome shotgun (WGS) entry which is preliminary data.</text>
</comment>
<evidence type="ECO:0000313" key="2">
    <source>
        <dbReference type="Proteomes" id="UP000483362"/>
    </source>
</evidence>